<organism evidence="2 3">
    <name type="scientific">Amblyomma americanum</name>
    <name type="common">Lone star tick</name>
    <dbReference type="NCBI Taxonomy" id="6943"/>
    <lineage>
        <taxon>Eukaryota</taxon>
        <taxon>Metazoa</taxon>
        <taxon>Ecdysozoa</taxon>
        <taxon>Arthropoda</taxon>
        <taxon>Chelicerata</taxon>
        <taxon>Arachnida</taxon>
        <taxon>Acari</taxon>
        <taxon>Parasitiformes</taxon>
        <taxon>Ixodida</taxon>
        <taxon>Ixodoidea</taxon>
        <taxon>Ixodidae</taxon>
        <taxon>Amblyomminae</taxon>
        <taxon>Amblyomma</taxon>
    </lineage>
</organism>
<name>A0AAQ4EAC8_AMBAM</name>
<sequence length="305" mass="32895">MALDLNGGTRQSVVVPPPFYEPHPAVWFYPAEATFYLDDVASPAGPALVILEALPPGVFRSLALPPAAALNYHALKVAVLRFYGATHVFPSHPYLDVMPSEPPSPEQDPCSPPQFFCGTDPIPTPPYYDVRASTTTAHADIVLPRLREGHYISCLAEVEARFLVNNVSSQGQRCALLKRTLTSDGLDRLCSATPGDRPYDHLREAVLRDCDLPPPKAPVDPLAASASKTHKAELSSIASSGPAATNTESVGGPEVTIDLTPPAARTSWRTLPAKILYPLQALVPQCRSLSRPLLRLHMSQLVRGS</sequence>
<evidence type="ECO:0000313" key="2">
    <source>
        <dbReference type="EMBL" id="KAK8771686.1"/>
    </source>
</evidence>
<dbReference type="Proteomes" id="UP001321473">
    <property type="component" value="Unassembled WGS sequence"/>
</dbReference>
<proteinExistence type="predicted"/>
<dbReference type="AlphaFoldDB" id="A0AAQ4EAC8"/>
<protein>
    <submittedName>
        <fullName evidence="2">Uncharacterized protein</fullName>
    </submittedName>
</protein>
<evidence type="ECO:0000313" key="3">
    <source>
        <dbReference type="Proteomes" id="UP001321473"/>
    </source>
</evidence>
<comment type="caution">
    <text evidence="2">The sequence shown here is derived from an EMBL/GenBank/DDBJ whole genome shotgun (WGS) entry which is preliminary data.</text>
</comment>
<keyword evidence="3" id="KW-1185">Reference proteome</keyword>
<feature type="region of interest" description="Disordered" evidence="1">
    <location>
        <begin position="233"/>
        <end position="258"/>
    </location>
</feature>
<evidence type="ECO:0000256" key="1">
    <source>
        <dbReference type="SAM" id="MobiDB-lite"/>
    </source>
</evidence>
<gene>
    <name evidence="2" type="ORF">V5799_025070</name>
</gene>
<dbReference type="EMBL" id="JARKHS020019443">
    <property type="protein sequence ID" value="KAK8771686.1"/>
    <property type="molecule type" value="Genomic_DNA"/>
</dbReference>
<feature type="compositionally biased region" description="Polar residues" evidence="1">
    <location>
        <begin position="236"/>
        <end position="249"/>
    </location>
</feature>
<accession>A0AAQ4EAC8</accession>
<reference evidence="2 3" key="1">
    <citation type="journal article" date="2023" name="Arcadia Sci">
        <title>De novo assembly of a long-read Amblyomma americanum tick genome.</title>
        <authorList>
            <person name="Chou S."/>
            <person name="Poskanzer K.E."/>
            <person name="Rollins M."/>
            <person name="Thuy-Boun P.S."/>
        </authorList>
    </citation>
    <scope>NUCLEOTIDE SEQUENCE [LARGE SCALE GENOMIC DNA]</scope>
    <source>
        <strain evidence="2">F_SG_1</strain>
        <tissue evidence="2">Salivary glands</tissue>
    </source>
</reference>